<dbReference type="PANTHER" id="PTHR34598:SF3">
    <property type="entry name" value="OXIDOREDUCTASE AN1597"/>
    <property type="match status" value="1"/>
</dbReference>
<dbReference type="PANTHER" id="PTHR34598">
    <property type="entry name" value="BLL6449 PROTEIN"/>
    <property type="match status" value="1"/>
</dbReference>
<dbReference type="OrthoDB" id="412788at2759"/>
<sequence length="316" mass="35728">MPHATAPPEGSVEAVVNYHYEPAPGEKTKIPYINSAGSKRMKNTPQVVRITDLRSTDNHFTVDEHGFQFLKYPGPVGQKYESFDNEDTVKGVILKEAEELIKKTTGASNVYALHHVVRRDPAPEAEHIPADVPNDAVWNSKNTPAMHVHIDQSYRGANLMLPHLKFEGVEHFRSKAETCRWAVINLWKPLKTITRQPLAICDATSVPESDLRAYPMMVRADDALDTQEREFELWHVMASSEHKWYWPSEMRPDEALLIKCYDSKLEGVARRAPHSAFNLPDDQGPPRESIEISLPNEPKSAMSAWYTSARAQLPPT</sequence>
<keyword evidence="1" id="KW-0560">Oxidoreductase</keyword>
<dbReference type="InterPro" id="IPR044053">
    <property type="entry name" value="AsaB-like"/>
</dbReference>
<reference evidence="4" key="1">
    <citation type="journal article" date="2017" name="bioRxiv">
        <title>Conservation of a gene cluster reveals novel cercosporin biosynthetic mechanisms and extends production to the genus Colletotrichum.</title>
        <authorList>
            <person name="de Jonge R."/>
            <person name="Ebert M.K."/>
            <person name="Huitt-Roehl C.R."/>
            <person name="Pal P."/>
            <person name="Suttle J.C."/>
            <person name="Spanner R.E."/>
            <person name="Neubauer J.D."/>
            <person name="Jurick W.M.II."/>
            <person name="Stott K.A."/>
            <person name="Secor G.A."/>
            <person name="Thomma B.P.H.J."/>
            <person name="Van de Peer Y."/>
            <person name="Townsend C.A."/>
            <person name="Bolton M.D."/>
        </authorList>
    </citation>
    <scope>NUCLEOTIDE SEQUENCE [LARGE SCALE GENOMIC DNA]</scope>
    <source>
        <strain evidence="4">CBS538.71</strain>
    </source>
</reference>
<dbReference type="NCBIfam" id="NF041278">
    <property type="entry name" value="CmcJ_NvfI_EfuI"/>
    <property type="match status" value="1"/>
</dbReference>
<dbReference type="Proteomes" id="UP000237631">
    <property type="component" value="Unassembled WGS sequence"/>
</dbReference>
<organism evidence="3 4">
    <name type="scientific">Cercospora berteroae</name>
    <dbReference type="NCBI Taxonomy" id="357750"/>
    <lineage>
        <taxon>Eukaryota</taxon>
        <taxon>Fungi</taxon>
        <taxon>Dikarya</taxon>
        <taxon>Ascomycota</taxon>
        <taxon>Pezizomycotina</taxon>
        <taxon>Dothideomycetes</taxon>
        <taxon>Dothideomycetidae</taxon>
        <taxon>Mycosphaerellales</taxon>
        <taxon>Mycosphaerellaceae</taxon>
        <taxon>Cercospora</taxon>
    </lineage>
</organism>
<evidence type="ECO:0000313" key="3">
    <source>
        <dbReference type="EMBL" id="PPJ50498.1"/>
    </source>
</evidence>
<evidence type="ECO:0000313" key="4">
    <source>
        <dbReference type="Proteomes" id="UP000237631"/>
    </source>
</evidence>
<dbReference type="STRING" id="357750.A0A2S6BSM5"/>
<evidence type="ECO:0000256" key="2">
    <source>
        <dbReference type="ARBA" id="ARBA00023604"/>
    </source>
</evidence>
<protein>
    <submittedName>
        <fullName evidence="3">Uncharacterized protein</fullName>
    </submittedName>
</protein>
<comment type="caution">
    <text evidence="3">The sequence shown here is derived from an EMBL/GenBank/DDBJ whole genome shotgun (WGS) entry which is preliminary data.</text>
</comment>
<gene>
    <name evidence="3" type="ORF">CBER1_07722</name>
</gene>
<proteinExistence type="inferred from homology"/>
<comment type="similarity">
    <text evidence="2">Belongs to the asaB hydroxylase/desaturase family.</text>
</comment>
<name>A0A2S6BSM5_9PEZI</name>
<keyword evidence="4" id="KW-1185">Reference proteome</keyword>
<accession>A0A2S6BSM5</accession>
<dbReference type="AlphaFoldDB" id="A0A2S6BSM5"/>
<dbReference type="GO" id="GO:0016491">
    <property type="term" value="F:oxidoreductase activity"/>
    <property type="evidence" value="ECO:0007669"/>
    <property type="project" value="UniProtKB-KW"/>
</dbReference>
<evidence type="ECO:0000256" key="1">
    <source>
        <dbReference type="ARBA" id="ARBA00023002"/>
    </source>
</evidence>
<dbReference type="EMBL" id="PNEN01001783">
    <property type="protein sequence ID" value="PPJ50498.1"/>
    <property type="molecule type" value="Genomic_DNA"/>
</dbReference>